<gene>
    <name evidence="2" type="ORF">HUJ06_012616</name>
</gene>
<dbReference type="Proteomes" id="UP000607653">
    <property type="component" value="Unassembled WGS sequence"/>
</dbReference>
<evidence type="ECO:0000256" key="1">
    <source>
        <dbReference type="SAM" id="MobiDB-lite"/>
    </source>
</evidence>
<feature type="compositionally biased region" description="Polar residues" evidence="1">
    <location>
        <begin position="1"/>
        <end position="21"/>
    </location>
</feature>
<name>A0A822YRU3_NELNU</name>
<accession>A0A822YRU3</accession>
<evidence type="ECO:0000313" key="2">
    <source>
        <dbReference type="EMBL" id="DAD33765.1"/>
    </source>
</evidence>
<proteinExistence type="predicted"/>
<feature type="region of interest" description="Disordered" evidence="1">
    <location>
        <begin position="1"/>
        <end position="46"/>
    </location>
</feature>
<sequence>MWNFNQKSNSKYTPSRPNSDTCKVRHSEYLSDEDSEDGSGDRKRRCMEPSSCDLLVVVSGNSPTPMQADPVEYPLPQNAPTQHAALGHQAPTRNLHAVHHNVTWQEGPKSKLIAHYFTKTDGLGTINLLTGKNDVVDFFTGQVTPSECLLSGL</sequence>
<comment type="caution">
    <text evidence="2">The sequence shown here is derived from an EMBL/GenBank/DDBJ whole genome shotgun (WGS) entry which is preliminary data.</text>
</comment>
<dbReference type="AlphaFoldDB" id="A0A822YRU3"/>
<dbReference type="EMBL" id="DUZY01000003">
    <property type="protein sequence ID" value="DAD33765.1"/>
    <property type="molecule type" value="Genomic_DNA"/>
</dbReference>
<protein>
    <submittedName>
        <fullName evidence="2">Uncharacterized protein</fullName>
    </submittedName>
</protein>
<organism evidence="2 3">
    <name type="scientific">Nelumbo nucifera</name>
    <name type="common">Sacred lotus</name>
    <dbReference type="NCBI Taxonomy" id="4432"/>
    <lineage>
        <taxon>Eukaryota</taxon>
        <taxon>Viridiplantae</taxon>
        <taxon>Streptophyta</taxon>
        <taxon>Embryophyta</taxon>
        <taxon>Tracheophyta</taxon>
        <taxon>Spermatophyta</taxon>
        <taxon>Magnoliopsida</taxon>
        <taxon>Proteales</taxon>
        <taxon>Nelumbonaceae</taxon>
        <taxon>Nelumbo</taxon>
    </lineage>
</organism>
<keyword evidence="3" id="KW-1185">Reference proteome</keyword>
<evidence type="ECO:0000313" key="3">
    <source>
        <dbReference type="Proteomes" id="UP000607653"/>
    </source>
</evidence>
<reference evidence="2 3" key="1">
    <citation type="journal article" date="2020" name="Mol. Biol. Evol.">
        <title>Distinct Expression and Methylation Patterns for Genes with Different Fates following a Single Whole-Genome Duplication in Flowering Plants.</title>
        <authorList>
            <person name="Shi T."/>
            <person name="Rahmani R.S."/>
            <person name="Gugger P.F."/>
            <person name="Wang M."/>
            <person name="Li H."/>
            <person name="Zhang Y."/>
            <person name="Li Z."/>
            <person name="Wang Q."/>
            <person name="Van de Peer Y."/>
            <person name="Marchal K."/>
            <person name="Chen J."/>
        </authorList>
    </citation>
    <scope>NUCLEOTIDE SEQUENCE [LARGE SCALE GENOMIC DNA]</scope>
    <source>
        <tissue evidence="2">Leaf</tissue>
    </source>
</reference>